<dbReference type="GO" id="GO:0055070">
    <property type="term" value="P:copper ion homeostasis"/>
    <property type="evidence" value="ECO:0007669"/>
    <property type="project" value="TreeGrafter"/>
</dbReference>
<evidence type="ECO:0000256" key="5">
    <source>
        <dbReference type="ARBA" id="ARBA00022692"/>
    </source>
</evidence>
<dbReference type="SUPFAM" id="SSF55008">
    <property type="entry name" value="HMA, heavy metal-associated domain"/>
    <property type="match status" value="2"/>
</dbReference>
<comment type="caution">
    <text evidence="15">The sequence shown here is derived from an EMBL/GenBank/DDBJ whole genome shotgun (WGS) entry which is preliminary data.</text>
</comment>
<dbReference type="Gene3D" id="3.40.50.1000">
    <property type="entry name" value="HAD superfamily/HAD-like"/>
    <property type="match status" value="1"/>
</dbReference>
<keyword evidence="8 13" id="KW-0067">ATP-binding</keyword>
<dbReference type="InterPro" id="IPR006121">
    <property type="entry name" value="HMA_dom"/>
</dbReference>
<dbReference type="InterPro" id="IPR027256">
    <property type="entry name" value="P-typ_ATPase_IB"/>
</dbReference>
<dbReference type="PANTHER" id="PTHR43520:SF8">
    <property type="entry name" value="P-TYPE CU(+) TRANSPORTER"/>
    <property type="match status" value="1"/>
</dbReference>
<dbReference type="PRINTS" id="PR00943">
    <property type="entry name" value="CUATPASE"/>
</dbReference>
<evidence type="ECO:0000256" key="4">
    <source>
        <dbReference type="ARBA" id="ARBA00022448"/>
    </source>
</evidence>
<dbReference type="PRINTS" id="PR00119">
    <property type="entry name" value="CATATPASE"/>
</dbReference>
<dbReference type="InterPro" id="IPR023299">
    <property type="entry name" value="ATPase_P-typ_cyto_dom_N"/>
</dbReference>
<dbReference type="Pfam" id="PF00122">
    <property type="entry name" value="E1-E2_ATPase"/>
    <property type="match status" value="1"/>
</dbReference>
<dbReference type="AlphaFoldDB" id="A0A9P6W8D3"/>
<proteinExistence type="inferred from homology"/>
<dbReference type="Pfam" id="PF00702">
    <property type="entry name" value="Hydrolase"/>
    <property type="match status" value="1"/>
</dbReference>
<organism evidence="15 16">
    <name type="scientific">Maudiozyma exigua</name>
    <name type="common">Yeast</name>
    <name type="synonym">Kazachstania exigua</name>
    <dbReference type="NCBI Taxonomy" id="34358"/>
    <lineage>
        <taxon>Eukaryota</taxon>
        <taxon>Fungi</taxon>
        <taxon>Dikarya</taxon>
        <taxon>Ascomycota</taxon>
        <taxon>Saccharomycotina</taxon>
        <taxon>Saccharomycetes</taxon>
        <taxon>Saccharomycetales</taxon>
        <taxon>Saccharomycetaceae</taxon>
        <taxon>Maudiozyma</taxon>
    </lineage>
</organism>
<dbReference type="GO" id="GO:0030003">
    <property type="term" value="P:intracellular monoatomic cation homeostasis"/>
    <property type="evidence" value="ECO:0007669"/>
    <property type="project" value="UniProtKB-ARBA"/>
</dbReference>
<dbReference type="FunFam" id="3.30.70.100:FF:000001">
    <property type="entry name" value="ATPase copper transporting beta"/>
    <property type="match status" value="2"/>
</dbReference>
<dbReference type="OrthoDB" id="432719at2759"/>
<dbReference type="InterPro" id="IPR023214">
    <property type="entry name" value="HAD_sf"/>
</dbReference>
<dbReference type="InterPro" id="IPR036163">
    <property type="entry name" value="HMA_dom_sf"/>
</dbReference>
<keyword evidence="5 13" id="KW-0812">Transmembrane</keyword>
<comment type="subcellular location">
    <subcellularLocation>
        <location evidence="1">Endomembrane system</location>
        <topology evidence="1">Multi-pass membrane protein</topology>
    </subcellularLocation>
    <subcellularLocation>
        <location evidence="13">Membrane</location>
    </subcellularLocation>
</comment>
<evidence type="ECO:0000256" key="9">
    <source>
        <dbReference type="ARBA" id="ARBA00022967"/>
    </source>
</evidence>
<evidence type="ECO:0000256" key="2">
    <source>
        <dbReference type="ARBA" id="ARBA00006024"/>
    </source>
</evidence>
<evidence type="ECO:0000256" key="1">
    <source>
        <dbReference type="ARBA" id="ARBA00004127"/>
    </source>
</evidence>
<keyword evidence="9" id="KW-1278">Translocase</keyword>
<dbReference type="SUPFAM" id="SSF56784">
    <property type="entry name" value="HAD-like"/>
    <property type="match status" value="1"/>
</dbReference>
<dbReference type="SFLD" id="SFLDF00027">
    <property type="entry name" value="p-type_atpase"/>
    <property type="match status" value="1"/>
</dbReference>
<evidence type="ECO:0000256" key="13">
    <source>
        <dbReference type="RuleBase" id="RU362081"/>
    </source>
</evidence>
<dbReference type="GO" id="GO:0005507">
    <property type="term" value="F:copper ion binding"/>
    <property type="evidence" value="ECO:0007669"/>
    <property type="project" value="TreeGrafter"/>
</dbReference>
<evidence type="ECO:0000256" key="8">
    <source>
        <dbReference type="ARBA" id="ARBA00022840"/>
    </source>
</evidence>
<feature type="transmembrane region" description="Helical" evidence="13">
    <location>
        <begin position="355"/>
        <end position="376"/>
    </location>
</feature>
<dbReference type="PROSITE" id="PS50846">
    <property type="entry name" value="HMA_2"/>
    <property type="match status" value="2"/>
</dbReference>
<dbReference type="InterPro" id="IPR036412">
    <property type="entry name" value="HAD-like_sf"/>
</dbReference>
<dbReference type="InterPro" id="IPR023298">
    <property type="entry name" value="ATPase_P-typ_TM_dom_sf"/>
</dbReference>
<dbReference type="GO" id="GO:0016887">
    <property type="term" value="F:ATP hydrolysis activity"/>
    <property type="evidence" value="ECO:0007669"/>
    <property type="project" value="InterPro"/>
</dbReference>
<keyword evidence="6 13" id="KW-0479">Metal-binding</keyword>
<dbReference type="NCBIfam" id="TIGR01525">
    <property type="entry name" value="ATPase-IB_hvy"/>
    <property type="match status" value="1"/>
</dbReference>
<dbReference type="Gene3D" id="3.40.1110.10">
    <property type="entry name" value="Calcium-transporting ATPase, cytoplasmic domain N"/>
    <property type="match status" value="1"/>
</dbReference>
<dbReference type="InterPro" id="IPR018303">
    <property type="entry name" value="ATPase_P-typ_P_site"/>
</dbReference>
<feature type="domain" description="HMA" evidence="14">
    <location>
        <begin position="69"/>
        <end position="135"/>
    </location>
</feature>
<keyword evidence="11 13" id="KW-0472">Membrane</keyword>
<sequence length="1002" mass="110648">MTCAACVQAIETQLKEQDIVQSAAVSLSTCEGRILYNSTKAESPQIKEWIEDCGFDCIVVSDTICNDNKVCGFKVSGMTCSACVNTITSQLLKMDGISNVDLSLITQECMVIYAQDIITPNQIKECIEDCGFDADTIQIRLDSIDEQLVKGKFNVFDNYSTIVQKFNGYSQWHNGLKTIEIVPGQDIDNNCEITIEYDHSIIGIRDLISLCKNKTNLDMIMDSSHDKSTQLTTLQRTKEISLWKSRCMKSCLIAIITMTMYMGVPMLANKLIINHIFPYKQINGITELYYRDFIGFILASYVLFRIGSHFYISCWKSLIRGTGTMDTLITISTLSAYFFSMGSIIYNIVWKIDHLPSVVFDTAIMLIAFISIGKLLENRAKSQTSTALSHLIELTPNTCSLVVSDTTTEEIPLDLLQINDVIEVKPGMKIPTDGIVTHGETEIDESLMTGESNLIHKQPGSHVIGGTINGPGHFYFKVTTVGQDTKLQQIITTIKNAQLTKTPIQKYADKLCSIFVPVILFLAVLTFVTWYFISKSGNSKSFQIFTMGEGSNVFKCLRIATSVVIVACPCALGLATPTAIMVGTGIGAQNGALIKNGDVIEKCKDIKGFVFDKTGTLTTGLMTVENFKYLNNESTIPSELMWYLVKLCEIRSEHPVAKTIVNYSTKMLSETGSSKLFNLIENDCNIIMGQGVRCAFRDDQTNDIYNISIGSGFELFSENVQNEINKLTELQMSKGNNMSGYTIAYVSINDTLIGKFEIIDTLRDDSYSTIQYLKSSGYEVYIVTGDNEFAANKIAVALDINIENVFSNVLPTGKCDVVTKLQETSGDGAIVFVGDGINDSPALVTSDIGIAISTGTEIAIDAADIVILADEPQEQMSNSASLKRLIYALDIAQKTYSRIKLNLFWALSYNTFMVPIAMGVLVPWGITLPPMIAGLAMALSSVSVVLSSLQLKNWEPPIISSGINEHQTVSLFDKIGNKLTIWRSRNYVPLQDDLEMNVTRSI</sequence>
<dbReference type="InterPro" id="IPR008250">
    <property type="entry name" value="ATPase_P-typ_transduc_dom_A_sf"/>
</dbReference>
<dbReference type="EMBL" id="PUHR01000110">
    <property type="protein sequence ID" value="KAG0665784.1"/>
    <property type="molecule type" value="Genomic_DNA"/>
</dbReference>
<evidence type="ECO:0000256" key="10">
    <source>
        <dbReference type="ARBA" id="ARBA00022989"/>
    </source>
</evidence>
<dbReference type="GO" id="GO:0012505">
    <property type="term" value="C:endomembrane system"/>
    <property type="evidence" value="ECO:0007669"/>
    <property type="project" value="UniProtKB-SubCell"/>
</dbReference>
<dbReference type="GO" id="GO:0016020">
    <property type="term" value="C:membrane"/>
    <property type="evidence" value="ECO:0007669"/>
    <property type="project" value="UniProtKB-SubCell"/>
</dbReference>
<feature type="transmembrane region" description="Helical" evidence="13">
    <location>
        <begin position="557"/>
        <end position="575"/>
    </location>
</feature>
<feature type="domain" description="HMA" evidence="14">
    <location>
        <begin position="1"/>
        <end position="58"/>
    </location>
</feature>
<keyword evidence="10 13" id="KW-1133">Transmembrane helix</keyword>
<dbReference type="PROSITE" id="PS00154">
    <property type="entry name" value="ATPASE_E1_E2"/>
    <property type="match status" value="1"/>
</dbReference>
<dbReference type="EC" id="7.2.2.8" evidence="3"/>
<dbReference type="Gene3D" id="3.30.70.100">
    <property type="match status" value="2"/>
</dbReference>
<evidence type="ECO:0000256" key="7">
    <source>
        <dbReference type="ARBA" id="ARBA00022741"/>
    </source>
</evidence>
<dbReference type="NCBIfam" id="TIGR01494">
    <property type="entry name" value="ATPase_P-type"/>
    <property type="match status" value="2"/>
</dbReference>
<dbReference type="GO" id="GO:0005524">
    <property type="term" value="F:ATP binding"/>
    <property type="evidence" value="ECO:0007669"/>
    <property type="project" value="UniProtKB-UniRule"/>
</dbReference>
<evidence type="ECO:0000256" key="6">
    <source>
        <dbReference type="ARBA" id="ARBA00022723"/>
    </source>
</evidence>
<accession>A0A9P6W8D3</accession>
<evidence type="ECO:0000313" key="15">
    <source>
        <dbReference type="EMBL" id="KAG0665784.1"/>
    </source>
</evidence>
<feature type="transmembrane region" description="Helical" evidence="13">
    <location>
        <begin position="511"/>
        <end position="533"/>
    </location>
</feature>
<keyword evidence="16" id="KW-1185">Reference proteome</keyword>
<evidence type="ECO:0000259" key="14">
    <source>
        <dbReference type="PROSITE" id="PS50846"/>
    </source>
</evidence>
<evidence type="ECO:0000256" key="3">
    <source>
        <dbReference type="ARBA" id="ARBA00012517"/>
    </source>
</evidence>
<reference evidence="15 16" key="1">
    <citation type="submission" date="2020-11" db="EMBL/GenBank/DDBJ databases">
        <title>Kefir isolates.</title>
        <authorList>
            <person name="Marcisauskas S."/>
            <person name="Kim Y."/>
            <person name="Blasche S."/>
        </authorList>
    </citation>
    <scope>NUCLEOTIDE SEQUENCE [LARGE SCALE GENOMIC DNA]</scope>
    <source>
        <strain evidence="15 16">OG2</strain>
    </source>
</reference>
<dbReference type="GO" id="GO:0043682">
    <property type="term" value="F:P-type divalent copper transporter activity"/>
    <property type="evidence" value="ECO:0007669"/>
    <property type="project" value="TreeGrafter"/>
</dbReference>
<feature type="transmembrane region" description="Helical" evidence="13">
    <location>
        <begin position="932"/>
        <end position="951"/>
    </location>
</feature>
<dbReference type="FunFam" id="2.70.150.10:FF:000002">
    <property type="entry name" value="Copper-transporting ATPase 1, putative"/>
    <property type="match status" value="1"/>
</dbReference>
<feature type="transmembrane region" description="Helical" evidence="13">
    <location>
        <begin position="251"/>
        <end position="273"/>
    </location>
</feature>
<dbReference type="SUPFAM" id="SSF81665">
    <property type="entry name" value="Calcium ATPase, transmembrane domain M"/>
    <property type="match status" value="1"/>
</dbReference>
<dbReference type="Gene3D" id="2.70.150.10">
    <property type="entry name" value="Calcium-transporting ATPase, cytoplasmic transduction domain A"/>
    <property type="match status" value="1"/>
</dbReference>
<feature type="transmembrane region" description="Helical" evidence="13">
    <location>
        <begin position="903"/>
        <end position="926"/>
    </location>
</feature>
<dbReference type="InterPro" id="IPR044492">
    <property type="entry name" value="P_typ_ATPase_HD_dom"/>
</dbReference>
<gene>
    <name evidence="15" type="ORF">C6P45_000424</name>
</gene>
<dbReference type="SFLD" id="SFLDG00002">
    <property type="entry name" value="C1.7:_P-type_atpase_like"/>
    <property type="match status" value="1"/>
</dbReference>
<name>A0A9P6W8D3_MAUEX</name>
<feature type="transmembrane region" description="Helical" evidence="13">
    <location>
        <begin position="293"/>
        <end position="315"/>
    </location>
</feature>
<dbReference type="CDD" id="cd00371">
    <property type="entry name" value="HMA"/>
    <property type="match status" value="2"/>
</dbReference>
<evidence type="ECO:0000256" key="11">
    <source>
        <dbReference type="ARBA" id="ARBA00023136"/>
    </source>
</evidence>
<dbReference type="PANTHER" id="PTHR43520">
    <property type="entry name" value="ATP7, ISOFORM B"/>
    <property type="match status" value="1"/>
</dbReference>
<keyword evidence="4" id="KW-0813">Transport</keyword>
<dbReference type="SFLD" id="SFLDS00003">
    <property type="entry name" value="Haloacid_Dehalogenase"/>
    <property type="match status" value="1"/>
</dbReference>
<feature type="transmembrane region" description="Helical" evidence="13">
    <location>
        <begin position="327"/>
        <end position="349"/>
    </location>
</feature>
<dbReference type="GO" id="GO:0140581">
    <property type="term" value="F:P-type monovalent copper transporter activity"/>
    <property type="evidence" value="ECO:0007669"/>
    <property type="project" value="UniProtKB-EC"/>
</dbReference>
<dbReference type="Proteomes" id="UP000750334">
    <property type="component" value="Unassembled WGS sequence"/>
</dbReference>
<keyword evidence="7 13" id="KW-0547">Nucleotide-binding</keyword>
<evidence type="ECO:0000256" key="12">
    <source>
        <dbReference type="ARBA" id="ARBA00080126"/>
    </source>
</evidence>
<dbReference type="InterPro" id="IPR059000">
    <property type="entry name" value="ATPase_P-type_domA"/>
</dbReference>
<dbReference type="InterPro" id="IPR001757">
    <property type="entry name" value="P_typ_ATPase"/>
</dbReference>
<dbReference type="SUPFAM" id="SSF81653">
    <property type="entry name" value="Calcium ATPase, transduction domain A"/>
    <property type="match status" value="1"/>
</dbReference>
<protein>
    <recommendedName>
        <fullName evidence="3">P-type Cu(+) transporter</fullName>
        <ecNumber evidence="3">7.2.2.8</ecNumber>
    </recommendedName>
    <alternativeName>
        <fullName evidence="12">Cu(2+)-ATPase</fullName>
    </alternativeName>
</protein>
<dbReference type="Pfam" id="PF00403">
    <property type="entry name" value="HMA"/>
    <property type="match status" value="2"/>
</dbReference>
<evidence type="ECO:0000313" key="16">
    <source>
        <dbReference type="Proteomes" id="UP000750334"/>
    </source>
</evidence>
<comment type="similarity">
    <text evidence="2 13">Belongs to the cation transport ATPase (P-type) (TC 3.A.3) family. Type IB subfamily.</text>
</comment>